<evidence type="ECO:0000313" key="1">
    <source>
        <dbReference type="EMBL" id="ETN71104.1"/>
    </source>
</evidence>
<dbReference type="AlphaFoldDB" id="W2SN36"/>
<gene>
    <name evidence="1" type="ORF">NECAME_14322</name>
</gene>
<protein>
    <submittedName>
        <fullName evidence="1">Uncharacterized protein</fullName>
    </submittedName>
</protein>
<keyword evidence="2" id="KW-1185">Reference proteome</keyword>
<feature type="non-terminal residue" evidence="1">
    <location>
        <position position="1"/>
    </location>
</feature>
<organism evidence="1 2">
    <name type="scientific">Necator americanus</name>
    <name type="common">Human hookworm</name>
    <dbReference type="NCBI Taxonomy" id="51031"/>
    <lineage>
        <taxon>Eukaryota</taxon>
        <taxon>Metazoa</taxon>
        <taxon>Ecdysozoa</taxon>
        <taxon>Nematoda</taxon>
        <taxon>Chromadorea</taxon>
        <taxon>Rhabditida</taxon>
        <taxon>Rhabditina</taxon>
        <taxon>Rhabditomorpha</taxon>
        <taxon>Strongyloidea</taxon>
        <taxon>Ancylostomatidae</taxon>
        <taxon>Bunostominae</taxon>
        <taxon>Necator</taxon>
    </lineage>
</organism>
<accession>W2SN36</accession>
<dbReference type="Proteomes" id="UP000053676">
    <property type="component" value="Unassembled WGS sequence"/>
</dbReference>
<reference evidence="2" key="1">
    <citation type="journal article" date="2014" name="Nat. Genet.">
        <title>Genome of the human hookworm Necator americanus.</title>
        <authorList>
            <person name="Tang Y.T."/>
            <person name="Gao X."/>
            <person name="Rosa B.A."/>
            <person name="Abubucker S."/>
            <person name="Hallsworth-Pepin K."/>
            <person name="Martin J."/>
            <person name="Tyagi R."/>
            <person name="Heizer E."/>
            <person name="Zhang X."/>
            <person name="Bhonagiri-Palsikar V."/>
            <person name="Minx P."/>
            <person name="Warren W.C."/>
            <person name="Wang Q."/>
            <person name="Zhan B."/>
            <person name="Hotez P.J."/>
            <person name="Sternberg P.W."/>
            <person name="Dougall A."/>
            <person name="Gaze S.T."/>
            <person name="Mulvenna J."/>
            <person name="Sotillo J."/>
            <person name="Ranganathan S."/>
            <person name="Rabelo E.M."/>
            <person name="Wilson R.K."/>
            <person name="Felgner P.L."/>
            <person name="Bethony J."/>
            <person name="Hawdon J.M."/>
            <person name="Gasser R.B."/>
            <person name="Loukas A."/>
            <person name="Mitreva M."/>
        </authorList>
    </citation>
    <scope>NUCLEOTIDE SEQUENCE [LARGE SCALE GENOMIC DNA]</scope>
</reference>
<dbReference type="EMBL" id="KI668841">
    <property type="protein sequence ID" value="ETN71104.1"/>
    <property type="molecule type" value="Genomic_DNA"/>
</dbReference>
<sequence>KLGVKAPEAAPESCATYGEHRLCQEKTPKGAEKMEEGSGLIRTFLCNFEFNGGAETAEATKEISAAYEGHQVEHEKLERERKKP</sequence>
<name>W2SN36_NECAM</name>
<dbReference type="KEGG" id="nai:NECAME_14322"/>
<proteinExistence type="predicted"/>
<evidence type="ECO:0000313" key="2">
    <source>
        <dbReference type="Proteomes" id="UP000053676"/>
    </source>
</evidence>